<dbReference type="AlphaFoldDB" id="A0AAE6QJ11"/>
<dbReference type="Proteomes" id="UP000423413">
    <property type="component" value="Chromosome"/>
</dbReference>
<dbReference type="RefSeq" id="WP_122347379.1">
    <property type="nucleotide sequence ID" value="NZ_CP046441.1"/>
</dbReference>
<accession>A0AAE6QJ11</accession>
<reference evidence="1 2" key="1">
    <citation type="submission" date="2019-11" db="EMBL/GenBank/DDBJ databases">
        <title>Complete genome sequence of Pseudomonas syringae pv. coronafaciens isolate B19001 originated in imported oat cereal.</title>
        <authorList>
            <person name="Kim S.M."/>
            <person name="Lee B.C."/>
            <person name="Seo S.J."/>
            <person name="Lee J.E."/>
            <person name="Choi N.J."/>
            <person name="Park J.H."/>
        </authorList>
    </citation>
    <scope>NUCLEOTIDE SEQUENCE [LARGE SCALE GENOMIC DNA]</scope>
    <source>
        <strain evidence="1 2">B19001</strain>
    </source>
</reference>
<sequence length="113" mass="12671">MGELIITSVGERRLTALRFQETARSAGSGEWFANIRNPSKRRARQADLRSFADVEEFRAVSRAHVFSLERLDGATRSVGAKASDDCISAEFSEKHIHCTRYSLAFVSRLNLPL</sequence>
<evidence type="ECO:0000313" key="1">
    <source>
        <dbReference type="EMBL" id="QGT83671.1"/>
    </source>
</evidence>
<gene>
    <name evidence="1" type="ORF">GMO17_22125</name>
</gene>
<protein>
    <submittedName>
        <fullName evidence="1">Uncharacterized protein</fullName>
    </submittedName>
</protein>
<evidence type="ECO:0000313" key="2">
    <source>
        <dbReference type="Proteomes" id="UP000423413"/>
    </source>
</evidence>
<proteinExistence type="predicted"/>
<dbReference type="GeneID" id="73733705"/>
<name>A0AAE6QJ11_9PSED</name>
<organism evidence="1 2">
    <name type="scientific">Pseudomonas coronafaciens pv. coronafaciens</name>
    <dbReference type="NCBI Taxonomy" id="235275"/>
    <lineage>
        <taxon>Bacteria</taxon>
        <taxon>Pseudomonadati</taxon>
        <taxon>Pseudomonadota</taxon>
        <taxon>Gammaproteobacteria</taxon>
        <taxon>Pseudomonadales</taxon>
        <taxon>Pseudomonadaceae</taxon>
        <taxon>Pseudomonas</taxon>
        <taxon>Pseudomonas coronafaciens</taxon>
    </lineage>
</organism>
<dbReference type="EMBL" id="CP046441">
    <property type="protein sequence ID" value="QGT83671.1"/>
    <property type="molecule type" value="Genomic_DNA"/>
</dbReference>